<organism evidence="1 2">
    <name type="scientific">Datura stramonium</name>
    <name type="common">Jimsonweed</name>
    <name type="synonym">Common thornapple</name>
    <dbReference type="NCBI Taxonomy" id="4076"/>
    <lineage>
        <taxon>Eukaryota</taxon>
        <taxon>Viridiplantae</taxon>
        <taxon>Streptophyta</taxon>
        <taxon>Embryophyta</taxon>
        <taxon>Tracheophyta</taxon>
        <taxon>Spermatophyta</taxon>
        <taxon>Magnoliopsida</taxon>
        <taxon>eudicotyledons</taxon>
        <taxon>Gunneridae</taxon>
        <taxon>Pentapetalae</taxon>
        <taxon>asterids</taxon>
        <taxon>lamiids</taxon>
        <taxon>Solanales</taxon>
        <taxon>Solanaceae</taxon>
        <taxon>Solanoideae</taxon>
        <taxon>Datureae</taxon>
        <taxon>Datura</taxon>
    </lineage>
</organism>
<dbReference type="Proteomes" id="UP000823775">
    <property type="component" value="Unassembled WGS sequence"/>
</dbReference>
<feature type="non-terminal residue" evidence="1">
    <location>
        <position position="1"/>
    </location>
</feature>
<evidence type="ECO:0000313" key="1">
    <source>
        <dbReference type="EMBL" id="MCD7456449.1"/>
    </source>
</evidence>
<reference evidence="1 2" key="1">
    <citation type="journal article" date="2021" name="BMC Genomics">
        <title>Datura genome reveals duplications of psychoactive alkaloid biosynthetic genes and high mutation rate following tissue culture.</title>
        <authorList>
            <person name="Rajewski A."/>
            <person name="Carter-House D."/>
            <person name="Stajich J."/>
            <person name="Litt A."/>
        </authorList>
    </citation>
    <scope>NUCLEOTIDE SEQUENCE [LARGE SCALE GENOMIC DNA]</scope>
    <source>
        <strain evidence="1">AR-01</strain>
    </source>
</reference>
<sequence>IAEIFDKYNYLNGDASVAKEEDVICEYIKGYKLIGNVPWQTVEYVLTPINVRDMEIWNNIYGTLCYAKQYAEPISDNEAPI</sequence>
<name>A0ABS8SC51_DATST</name>
<keyword evidence="2" id="KW-1185">Reference proteome</keyword>
<evidence type="ECO:0000313" key="2">
    <source>
        <dbReference type="Proteomes" id="UP000823775"/>
    </source>
</evidence>
<comment type="caution">
    <text evidence="1">The sequence shown here is derived from an EMBL/GenBank/DDBJ whole genome shotgun (WGS) entry which is preliminary data.</text>
</comment>
<accession>A0ABS8SC51</accession>
<proteinExistence type="predicted"/>
<dbReference type="EMBL" id="JACEIK010000402">
    <property type="protein sequence ID" value="MCD7456449.1"/>
    <property type="molecule type" value="Genomic_DNA"/>
</dbReference>
<protein>
    <submittedName>
        <fullName evidence="1">Uncharacterized protein</fullName>
    </submittedName>
</protein>
<feature type="non-terminal residue" evidence="1">
    <location>
        <position position="81"/>
    </location>
</feature>
<gene>
    <name evidence="1" type="ORF">HAX54_031753</name>
</gene>